<feature type="compositionally biased region" description="Basic and acidic residues" evidence="1">
    <location>
        <begin position="150"/>
        <end position="169"/>
    </location>
</feature>
<feature type="compositionally biased region" description="Basic residues" evidence="1">
    <location>
        <begin position="356"/>
        <end position="365"/>
    </location>
</feature>
<feature type="compositionally biased region" description="Acidic residues" evidence="1">
    <location>
        <begin position="399"/>
        <end position="418"/>
    </location>
</feature>
<organism evidence="2 3">
    <name type="scientific">Euplotes crassus</name>
    <dbReference type="NCBI Taxonomy" id="5936"/>
    <lineage>
        <taxon>Eukaryota</taxon>
        <taxon>Sar</taxon>
        <taxon>Alveolata</taxon>
        <taxon>Ciliophora</taxon>
        <taxon>Intramacronucleata</taxon>
        <taxon>Spirotrichea</taxon>
        <taxon>Hypotrichia</taxon>
        <taxon>Euplotida</taxon>
        <taxon>Euplotidae</taxon>
        <taxon>Moneuplotes</taxon>
    </lineage>
</organism>
<name>A0AAD1Y8V3_EUPCR</name>
<dbReference type="EMBL" id="CAMPGE010029178">
    <property type="protein sequence ID" value="CAI2386654.1"/>
    <property type="molecule type" value="Genomic_DNA"/>
</dbReference>
<comment type="caution">
    <text evidence="2">The sequence shown here is derived from an EMBL/GenBank/DDBJ whole genome shotgun (WGS) entry which is preliminary data.</text>
</comment>
<feature type="compositionally biased region" description="Basic and acidic residues" evidence="1">
    <location>
        <begin position="366"/>
        <end position="376"/>
    </location>
</feature>
<evidence type="ECO:0000313" key="2">
    <source>
        <dbReference type="EMBL" id="CAI2386654.1"/>
    </source>
</evidence>
<feature type="region of interest" description="Disordered" evidence="1">
    <location>
        <begin position="134"/>
        <end position="479"/>
    </location>
</feature>
<evidence type="ECO:0000256" key="1">
    <source>
        <dbReference type="SAM" id="MobiDB-lite"/>
    </source>
</evidence>
<reference evidence="2" key="1">
    <citation type="submission" date="2023-07" db="EMBL/GenBank/DDBJ databases">
        <authorList>
            <consortium name="AG Swart"/>
            <person name="Singh M."/>
            <person name="Singh A."/>
            <person name="Seah K."/>
            <person name="Emmerich C."/>
        </authorList>
    </citation>
    <scope>NUCLEOTIDE SEQUENCE</scope>
    <source>
        <strain evidence="2">DP1</strain>
    </source>
</reference>
<proteinExistence type="predicted"/>
<dbReference type="Proteomes" id="UP001295684">
    <property type="component" value="Unassembled WGS sequence"/>
</dbReference>
<feature type="compositionally biased region" description="Polar residues" evidence="1">
    <location>
        <begin position="275"/>
        <end position="284"/>
    </location>
</feature>
<sequence>MGKAIKGTVLITKAGSTDAYPLRLGSNIIALDKSDYYQIPEYGLKVTFDEEDEIELEVLNTHYQAQEMQFQRLRPDGATRIIRPGRVFLVESGDQFTYSGNEIKFEIRHLNIQSPEEPKATPVKESINGSELSLLGSLIKTPPPRVKKQPKMELPKKEKKELEENKDDVLEAPTQVRPGILKKSHEKKPEEPQKENKDRLSKEDLVDFLNEETLVMPSRALNPKEIKKQKKVGFARSDSESDKSQKAPREESNEECKEASIEEKKDSKELKKPEQSFSATNAPTQLVKAAPLQKKRSPKKNDVDSDSDDLLSSVLQGPTQVVEYSLKASKGDRQPSQSPPVDPEQIQKSQEEKSPKKPKPSKARTKPQEENKKEGRVLPSYFGEGSEPLVQRKKRYEDLLVESEQEYESDGDYDSGDTEEVKEVPKKRRGGRRKNVKSSKRSPNPARKAKRVKKKEPEDANKLIIIGKRPRRKPKHLLD</sequence>
<evidence type="ECO:0000313" key="3">
    <source>
        <dbReference type="Proteomes" id="UP001295684"/>
    </source>
</evidence>
<feature type="compositionally biased region" description="Basic residues" evidence="1">
    <location>
        <begin position="468"/>
        <end position="479"/>
    </location>
</feature>
<gene>
    <name evidence="2" type="ORF">ECRASSUSDP1_LOCUS28276</name>
</gene>
<keyword evidence="3" id="KW-1185">Reference proteome</keyword>
<feature type="compositionally biased region" description="Basic and acidic residues" evidence="1">
    <location>
        <begin position="237"/>
        <end position="274"/>
    </location>
</feature>
<feature type="compositionally biased region" description="Basic and acidic residues" evidence="1">
    <location>
        <begin position="187"/>
        <end position="205"/>
    </location>
</feature>
<accession>A0AAD1Y8V3</accession>
<protein>
    <submittedName>
        <fullName evidence="2">Uncharacterized protein</fullName>
    </submittedName>
</protein>
<feature type="compositionally biased region" description="Basic residues" evidence="1">
    <location>
        <begin position="425"/>
        <end position="440"/>
    </location>
</feature>
<dbReference type="AlphaFoldDB" id="A0AAD1Y8V3"/>